<dbReference type="PROSITE" id="PS51178">
    <property type="entry name" value="PASTA"/>
    <property type="match status" value="3"/>
</dbReference>
<feature type="domain" description="PASTA" evidence="3">
    <location>
        <begin position="48"/>
        <end position="113"/>
    </location>
</feature>
<dbReference type="EMBL" id="PGXC01000001">
    <property type="protein sequence ID" value="PKK91957.1"/>
    <property type="molecule type" value="Genomic_DNA"/>
</dbReference>
<reference evidence="4 5" key="1">
    <citation type="journal article" date="2017" name="ISME J.">
        <title>Potential for microbial H2 and metal transformations associated with novel bacteria and archaea in deep terrestrial subsurface sediments.</title>
        <authorList>
            <person name="Hernsdorf A.W."/>
            <person name="Amano Y."/>
            <person name="Miyakawa K."/>
            <person name="Ise K."/>
            <person name="Suzuki Y."/>
            <person name="Anantharaman K."/>
            <person name="Probst A."/>
            <person name="Burstein D."/>
            <person name="Thomas B.C."/>
            <person name="Banfield J.F."/>
        </authorList>
    </citation>
    <scope>NUCLEOTIDE SEQUENCE [LARGE SCALE GENOMIC DNA]</scope>
    <source>
        <strain evidence="4">HGW-Wallbacteria-1</strain>
    </source>
</reference>
<feature type="compositionally biased region" description="Low complexity" evidence="1">
    <location>
        <begin position="347"/>
        <end position="358"/>
    </location>
</feature>
<dbReference type="SMART" id="SM00740">
    <property type="entry name" value="PASTA"/>
    <property type="match status" value="3"/>
</dbReference>
<dbReference type="Pfam" id="PF03793">
    <property type="entry name" value="PASTA"/>
    <property type="match status" value="3"/>
</dbReference>
<feature type="region of interest" description="Disordered" evidence="1">
    <location>
        <begin position="255"/>
        <end position="282"/>
    </location>
</feature>
<comment type="caution">
    <text evidence="4">The sequence shown here is derived from an EMBL/GenBank/DDBJ whole genome shotgun (WGS) entry which is preliminary data.</text>
</comment>
<feature type="transmembrane region" description="Helical" evidence="2">
    <location>
        <begin position="12"/>
        <end position="36"/>
    </location>
</feature>
<evidence type="ECO:0000256" key="2">
    <source>
        <dbReference type="SAM" id="Phobius"/>
    </source>
</evidence>
<accession>A0A2N1PUE0</accession>
<name>A0A2N1PUE0_9BACT</name>
<gene>
    <name evidence="4" type="ORF">CVV64_00595</name>
</gene>
<keyword evidence="2" id="KW-0812">Transmembrane</keyword>
<proteinExistence type="predicted"/>
<sequence length="462" mass="49312">MIRSMGAQRGGILSGLLKFILALQILVILVLFGYHYSRRVLDIYFNRGEIAVPSLVGLSLGDSLETAQAAGLSVMIAERRHSAEVPENHVESQIPEKGSKVRRGRRIQIVLSMGTFLVTTPEVLGKPFRTAGIILRNEGFSVGKVAYINDDEIPVDTVLSQNPRENSMVARSTSVDLLVSLGRAEHMIQVPDFIGLTLDDARGKLTRAGLGLGKISYTLERGESADIVLAQLPKKGLVVDIGSTVDLLVNGLRPENSGSVDFRTNPSGNIGESNPVVPGFDGSLESEMAAFSGNSFSSAESTHPLSGTGSVQEDRANRNSLDQGGNFSGTNGEISAGSYTDPAQGSATAEGETLEGAEPPSATQFPEPGFSGALPGEVQVGHAEDFGYFSSSMKKNVNLDFVVPEKGKRSRVQMVLIDTKGISKIYDSVHSGGEKLAIEATGYGKVKILIYVNRALVLQRNY</sequence>
<dbReference type="InterPro" id="IPR005543">
    <property type="entry name" value="PASTA_dom"/>
</dbReference>
<feature type="compositionally biased region" description="Polar residues" evidence="1">
    <location>
        <begin position="256"/>
        <end position="272"/>
    </location>
</feature>
<evidence type="ECO:0000313" key="4">
    <source>
        <dbReference type="EMBL" id="PKK91957.1"/>
    </source>
</evidence>
<dbReference type="AlphaFoldDB" id="A0A2N1PUE0"/>
<keyword evidence="2" id="KW-1133">Transmembrane helix</keyword>
<feature type="compositionally biased region" description="Polar residues" evidence="1">
    <location>
        <begin position="294"/>
        <end position="311"/>
    </location>
</feature>
<feature type="domain" description="PASTA" evidence="3">
    <location>
        <begin position="114"/>
        <end position="181"/>
    </location>
</feature>
<dbReference type="Proteomes" id="UP000233256">
    <property type="component" value="Unassembled WGS sequence"/>
</dbReference>
<dbReference type="Gene3D" id="3.30.10.20">
    <property type="match status" value="3"/>
</dbReference>
<protein>
    <recommendedName>
        <fullName evidence="3">PASTA domain-containing protein</fullName>
    </recommendedName>
</protein>
<organism evidence="4 5">
    <name type="scientific">Candidatus Wallbacteria bacterium HGW-Wallbacteria-1</name>
    <dbReference type="NCBI Taxonomy" id="2013854"/>
    <lineage>
        <taxon>Bacteria</taxon>
        <taxon>Candidatus Walliibacteriota</taxon>
    </lineage>
</organism>
<evidence type="ECO:0000256" key="1">
    <source>
        <dbReference type="SAM" id="MobiDB-lite"/>
    </source>
</evidence>
<feature type="compositionally biased region" description="Polar residues" evidence="1">
    <location>
        <begin position="318"/>
        <end position="346"/>
    </location>
</feature>
<feature type="region of interest" description="Disordered" evidence="1">
    <location>
        <begin position="294"/>
        <end position="371"/>
    </location>
</feature>
<evidence type="ECO:0000313" key="5">
    <source>
        <dbReference type="Proteomes" id="UP000233256"/>
    </source>
</evidence>
<keyword evidence="2" id="KW-0472">Membrane</keyword>
<feature type="domain" description="PASTA" evidence="3">
    <location>
        <begin position="184"/>
        <end position="251"/>
    </location>
</feature>
<evidence type="ECO:0000259" key="3">
    <source>
        <dbReference type="PROSITE" id="PS51178"/>
    </source>
</evidence>
<dbReference type="CDD" id="cd06577">
    <property type="entry name" value="PASTA_pknB"/>
    <property type="match status" value="3"/>
</dbReference>